<evidence type="ECO:0000256" key="1">
    <source>
        <dbReference type="SAM" id="MobiDB-lite"/>
    </source>
</evidence>
<reference evidence="2" key="1">
    <citation type="submission" date="2023-08" db="EMBL/GenBank/DDBJ databases">
        <title>A de novo genome assembly of Solanum verrucosum Schlechtendal, a Mexican diploid species geographically isolated from the other diploid A-genome species in potato relatives.</title>
        <authorList>
            <person name="Hosaka K."/>
        </authorList>
    </citation>
    <scope>NUCLEOTIDE SEQUENCE</scope>
    <source>
        <tissue evidence="2">Young leaves</tissue>
    </source>
</reference>
<dbReference type="EMBL" id="CP133614">
    <property type="protein sequence ID" value="WMV22598.1"/>
    <property type="molecule type" value="Genomic_DNA"/>
</dbReference>
<accession>A0AAF0TPT8</accession>
<organism evidence="2 3">
    <name type="scientific">Solanum verrucosum</name>
    <dbReference type="NCBI Taxonomy" id="315347"/>
    <lineage>
        <taxon>Eukaryota</taxon>
        <taxon>Viridiplantae</taxon>
        <taxon>Streptophyta</taxon>
        <taxon>Embryophyta</taxon>
        <taxon>Tracheophyta</taxon>
        <taxon>Spermatophyta</taxon>
        <taxon>Magnoliopsida</taxon>
        <taxon>eudicotyledons</taxon>
        <taxon>Gunneridae</taxon>
        <taxon>Pentapetalae</taxon>
        <taxon>asterids</taxon>
        <taxon>lamiids</taxon>
        <taxon>Solanales</taxon>
        <taxon>Solanaceae</taxon>
        <taxon>Solanoideae</taxon>
        <taxon>Solaneae</taxon>
        <taxon>Solanum</taxon>
    </lineage>
</organism>
<name>A0AAF0TPT8_SOLVR</name>
<protein>
    <submittedName>
        <fullName evidence="2">Uncharacterized protein</fullName>
    </submittedName>
</protein>
<proteinExistence type="predicted"/>
<dbReference type="AlphaFoldDB" id="A0AAF0TPT8"/>
<keyword evidence="3" id="KW-1185">Reference proteome</keyword>
<sequence>MGHFTLLKQKVKGAPISPLNGNSEEGNYSTLHTSNVSTGPSGTSRHLSNNDLDEYASPCVATDLWKMFFRIFGLKWVVPETIKEALMNWSMRRVDETIKRIWLMIPAAIF</sequence>
<evidence type="ECO:0000313" key="3">
    <source>
        <dbReference type="Proteomes" id="UP001234989"/>
    </source>
</evidence>
<dbReference type="Proteomes" id="UP001234989">
    <property type="component" value="Chromosome 3"/>
</dbReference>
<evidence type="ECO:0000313" key="2">
    <source>
        <dbReference type="EMBL" id="WMV22598.1"/>
    </source>
</evidence>
<feature type="region of interest" description="Disordered" evidence="1">
    <location>
        <begin position="14"/>
        <end position="45"/>
    </location>
</feature>
<feature type="compositionally biased region" description="Polar residues" evidence="1">
    <location>
        <begin position="19"/>
        <end position="45"/>
    </location>
</feature>
<gene>
    <name evidence="2" type="ORF">MTR67_015983</name>
</gene>